<organism evidence="1 2">
    <name type="scientific">Pseudomonas promysalinigenes</name>
    <dbReference type="NCBI Taxonomy" id="485898"/>
    <lineage>
        <taxon>Bacteria</taxon>
        <taxon>Pseudomonadati</taxon>
        <taxon>Pseudomonadota</taxon>
        <taxon>Gammaproteobacteria</taxon>
        <taxon>Pseudomonadales</taxon>
        <taxon>Pseudomonadaceae</taxon>
        <taxon>Pseudomonas</taxon>
    </lineage>
</organism>
<dbReference type="EMBL" id="CP104557">
    <property type="protein sequence ID" value="UXH38892.1"/>
    <property type="molecule type" value="Genomic_DNA"/>
</dbReference>
<keyword evidence="2" id="KW-1185">Reference proteome</keyword>
<proteinExistence type="predicted"/>
<gene>
    <name evidence="1" type="ORF">N5C08_18220</name>
</gene>
<protein>
    <recommendedName>
        <fullName evidence="3">AraC family transcriptional regulator</fullName>
    </recommendedName>
</protein>
<dbReference type="RefSeq" id="WP_261743957.1">
    <property type="nucleotide sequence ID" value="NZ_CP104557.1"/>
</dbReference>
<evidence type="ECO:0000313" key="1">
    <source>
        <dbReference type="EMBL" id="UXH38892.1"/>
    </source>
</evidence>
<name>A0ABY6AIC9_9PSED</name>
<evidence type="ECO:0000313" key="2">
    <source>
        <dbReference type="Proteomes" id="UP001064504"/>
    </source>
</evidence>
<evidence type="ECO:0008006" key="3">
    <source>
        <dbReference type="Google" id="ProtNLM"/>
    </source>
</evidence>
<sequence length="146" mass="15734">MSRARRKITLTNLSEFSRLMPQVPQDQVLGELADLSLECSLAYALSKTFLRDGWIAEYRHLQSPARLSPQSDLLLFATSGSLVLEMADGSERYVAQGEQMVLSAESEAMVVPAGCEGEVSVLALAVGLNLAEVLQELGPDGAPLAR</sequence>
<dbReference type="Proteomes" id="UP001064504">
    <property type="component" value="Chromosome"/>
</dbReference>
<reference evidence="1" key="1">
    <citation type="submission" date="2022-09" db="EMBL/GenBank/DDBJ databases">
        <title>Complete genome sequence of Pseudomonas promysalinigenes strain RL-WG26, a newly isolated PGPR with the potential for plant salinity stress alleviation.</title>
        <authorList>
            <person name="Ren L."/>
            <person name="Wang G."/>
            <person name="Hu H."/>
        </authorList>
    </citation>
    <scope>NUCLEOTIDE SEQUENCE</scope>
    <source>
        <strain evidence="1">RL-WG26</strain>
    </source>
</reference>
<accession>A0ABY6AIC9</accession>